<proteinExistence type="predicted"/>
<reference evidence="2 3" key="1">
    <citation type="journal article" date="2015" name="Sci. Rep.">
        <title>Genome of the facultative scuticociliatosis pathogen Pseudocohnilembus persalinus provides insight into its virulence through horizontal gene transfer.</title>
        <authorList>
            <person name="Xiong J."/>
            <person name="Wang G."/>
            <person name="Cheng J."/>
            <person name="Tian M."/>
            <person name="Pan X."/>
            <person name="Warren A."/>
            <person name="Jiang C."/>
            <person name="Yuan D."/>
            <person name="Miao W."/>
        </authorList>
    </citation>
    <scope>NUCLEOTIDE SEQUENCE [LARGE SCALE GENOMIC DNA]</scope>
    <source>
        <strain evidence="2">36N120E</strain>
    </source>
</reference>
<gene>
    <name evidence="2" type="ORF">PPERSA_07672</name>
</gene>
<comment type="caution">
    <text evidence="2">The sequence shown here is derived from an EMBL/GenBank/DDBJ whole genome shotgun (WGS) entry which is preliminary data.</text>
</comment>
<protein>
    <submittedName>
        <fullName evidence="2">Uncharacterized protein</fullName>
    </submittedName>
</protein>
<evidence type="ECO:0000256" key="1">
    <source>
        <dbReference type="SAM" id="Coils"/>
    </source>
</evidence>
<sequence length="486" mass="57884">MSFKNPAKGNRSHLYEGKELGQTTKSILVNSKKPGILDELNATKKARNAENIEEQYIKGLQDEVKLLEYEMKLLKDKESDEVQNFSHFFKFFNDGVPINENIIAMKNLYQATEKTLNDTIKQLRQQNAEGQKEIAYLKKDIEQIKARLDENREIMKEKETDNTEKQLRFNTQYYDEIHTIEELEPKQKILVEEIRAKNNDINIMKRDEEKENLYAEQKQKQKDDKLKNLKKKVFEIEQLILEKRKLKENEEDGAKFEQEKNLIDQENEQLKKKILNTKNEASQAQVKKAELEFLLESQAGDRELEQRNRRILVQQIEDVKTQIENENKMSETVLAERVKEKEKDDIRKIELQIDNINKKEIQVYQDRVQYCTQEIESMVFAKVDLQQKITDAEDQKESLEKGLEEAKQNLHDLKRENNLSLDKEQELQKKLQPLEQEVRKVKERFPKITKEIEYYQQQIDGYKKQVNSSINQLIKKWENIEMQSRN</sequence>
<dbReference type="AlphaFoldDB" id="A0A0V0QIN1"/>
<evidence type="ECO:0000313" key="3">
    <source>
        <dbReference type="Proteomes" id="UP000054937"/>
    </source>
</evidence>
<keyword evidence="1" id="KW-0175">Coiled coil</keyword>
<dbReference type="OrthoDB" id="10636159at2759"/>
<keyword evidence="3" id="KW-1185">Reference proteome</keyword>
<dbReference type="OMA" id="KWENIEM"/>
<organism evidence="2 3">
    <name type="scientific">Pseudocohnilembus persalinus</name>
    <name type="common">Ciliate</name>
    <dbReference type="NCBI Taxonomy" id="266149"/>
    <lineage>
        <taxon>Eukaryota</taxon>
        <taxon>Sar</taxon>
        <taxon>Alveolata</taxon>
        <taxon>Ciliophora</taxon>
        <taxon>Intramacronucleata</taxon>
        <taxon>Oligohymenophorea</taxon>
        <taxon>Scuticociliatia</taxon>
        <taxon>Philasterida</taxon>
        <taxon>Pseudocohnilembidae</taxon>
        <taxon>Pseudocohnilembus</taxon>
    </lineage>
</organism>
<dbReference type="InParanoid" id="A0A0V0QIN1"/>
<feature type="coiled-coil region" evidence="1">
    <location>
        <begin position="191"/>
        <end position="444"/>
    </location>
</feature>
<accession>A0A0V0QIN1</accession>
<dbReference type="EMBL" id="LDAU01000159">
    <property type="protein sequence ID" value="KRX02027.1"/>
    <property type="molecule type" value="Genomic_DNA"/>
</dbReference>
<feature type="coiled-coil region" evidence="1">
    <location>
        <begin position="106"/>
        <end position="161"/>
    </location>
</feature>
<evidence type="ECO:0000313" key="2">
    <source>
        <dbReference type="EMBL" id="KRX02027.1"/>
    </source>
</evidence>
<name>A0A0V0QIN1_PSEPJ</name>
<dbReference type="Proteomes" id="UP000054937">
    <property type="component" value="Unassembled WGS sequence"/>
</dbReference>